<dbReference type="GO" id="GO:0003723">
    <property type="term" value="F:RNA binding"/>
    <property type="evidence" value="ECO:0007669"/>
    <property type="project" value="TreeGrafter"/>
</dbReference>
<dbReference type="PANTHER" id="PTHR18934">
    <property type="entry name" value="ATP-DEPENDENT RNA HELICASE"/>
    <property type="match status" value="1"/>
</dbReference>
<dbReference type="EC" id="3.6.4.13" evidence="1"/>
<proteinExistence type="predicted"/>
<dbReference type="InterPro" id="IPR027417">
    <property type="entry name" value="P-loop_NTPase"/>
</dbReference>
<keyword evidence="4" id="KW-1185">Reference proteome</keyword>
<comment type="catalytic activity">
    <reaction evidence="2">
        <text>ATP + H2O = ADP + phosphate + H(+)</text>
        <dbReference type="Rhea" id="RHEA:13065"/>
        <dbReference type="ChEBI" id="CHEBI:15377"/>
        <dbReference type="ChEBI" id="CHEBI:15378"/>
        <dbReference type="ChEBI" id="CHEBI:30616"/>
        <dbReference type="ChEBI" id="CHEBI:43474"/>
        <dbReference type="ChEBI" id="CHEBI:456216"/>
        <dbReference type="EC" id="3.6.4.13"/>
    </reaction>
</comment>
<organism evidence="3 4">
    <name type="scientific">Sphenostylis stenocarpa</name>
    <dbReference type="NCBI Taxonomy" id="92480"/>
    <lineage>
        <taxon>Eukaryota</taxon>
        <taxon>Viridiplantae</taxon>
        <taxon>Streptophyta</taxon>
        <taxon>Embryophyta</taxon>
        <taxon>Tracheophyta</taxon>
        <taxon>Spermatophyta</taxon>
        <taxon>Magnoliopsida</taxon>
        <taxon>eudicotyledons</taxon>
        <taxon>Gunneridae</taxon>
        <taxon>Pentapetalae</taxon>
        <taxon>rosids</taxon>
        <taxon>fabids</taxon>
        <taxon>Fabales</taxon>
        <taxon>Fabaceae</taxon>
        <taxon>Papilionoideae</taxon>
        <taxon>50 kb inversion clade</taxon>
        <taxon>NPAAA clade</taxon>
        <taxon>indigoferoid/millettioid clade</taxon>
        <taxon>Phaseoleae</taxon>
        <taxon>Sphenostylis</taxon>
    </lineage>
</organism>
<evidence type="ECO:0000256" key="1">
    <source>
        <dbReference type="ARBA" id="ARBA00012552"/>
    </source>
</evidence>
<gene>
    <name evidence="3" type="ORF">AYBTSS11_LOCUS9693</name>
</gene>
<accession>A0AA86VIU9</accession>
<dbReference type="GO" id="GO:0003724">
    <property type="term" value="F:RNA helicase activity"/>
    <property type="evidence" value="ECO:0007669"/>
    <property type="project" value="UniProtKB-EC"/>
</dbReference>
<reference evidence="3" key="1">
    <citation type="submission" date="2023-10" db="EMBL/GenBank/DDBJ databases">
        <authorList>
            <person name="Domelevo Entfellner J.-B."/>
        </authorList>
    </citation>
    <scope>NUCLEOTIDE SEQUENCE</scope>
</reference>
<dbReference type="Proteomes" id="UP001189624">
    <property type="component" value="Chromosome 3"/>
</dbReference>
<protein>
    <recommendedName>
        <fullName evidence="1">RNA helicase</fullName>
        <ecNumber evidence="1">3.6.4.13</ecNumber>
    </recommendedName>
</protein>
<evidence type="ECO:0000256" key="2">
    <source>
        <dbReference type="ARBA" id="ARBA00047984"/>
    </source>
</evidence>
<dbReference type="AlphaFoldDB" id="A0AA86VIU9"/>
<dbReference type="PANTHER" id="PTHR18934:SF246">
    <property type="entry name" value="DEXH-BOX ATP-DEPENDENT RNA HELICASE DEXH4, CHLOROPLASTIC-RELATED"/>
    <property type="match status" value="1"/>
</dbReference>
<dbReference type="EMBL" id="OY731400">
    <property type="protein sequence ID" value="CAJ1940429.1"/>
    <property type="molecule type" value="Genomic_DNA"/>
</dbReference>
<dbReference type="CDD" id="cd17917">
    <property type="entry name" value="DEXHc_RHA-like"/>
    <property type="match status" value="1"/>
</dbReference>
<dbReference type="Gene3D" id="3.40.50.300">
    <property type="entry name" value="P-loop containing nucleotide triphosphate hydrolases"/>
    <property type="match status" value="1"/>
</dbReference>
<name>A0AA86VIU9_9FABA</name>
<sequence length="131" mass="14278">MQLCVANIVQSFLVEKSNIIWRMGFTRIGADMLNIRATLPIAALKGDILQLMKEHDVLVVCGETGSGKTTQVPQFILDDMIESGHGGYCNIICTQPRRIAVVAERVADERCEPSPGSDGSLIGYQVRLDSA</sequence>
<feature type="non-terminal residue" evidence="3">
    <location>
        <position position="131"/>
    </location>
</feature>
<dbReference type="Gramene" id="rna-AYBTSS11_LOCUS9693">
    <property type="protein sequence ID" value="CAJ1940429.1"/>
    <property type="gene ID" value="gene-AYBTSS11_LOCUS9693"/>
</dbReference>
<dbReference type="SUPFAM" id="SSF52540">
    <property type="entry name" value="P-loop containing nucleoside triphosphate hydrolases"/>
    <property type="match status" value="1"/>
</dbReference>
<evidence type="ECO:0000313" key="3">
    <source>
        <dbReference type="EMBL" id="CAJ1940429.1"/>
    </source>
</evidence>
<evidence type="ECO:0000313" key="4">
    <source>
        <dbReference type="Proteomes" id="UP001189624"/>
    </source>
</evidence>